<organism evidence="1 2">
    <name type="scientific">Helicobacter enhydrae</name>
    <dbReference type="NCBI Taxonomy" id="222136"/>
    <lineage>
        <taxon>Bacteria</taxon>
        <taxon>Pseudomonadati</taxon>
        <taxon>Campylobacterota</taxon>
        <taxon>Epsilonproteobacteria</taxon>
        <taxon>Campylobacterales</taxon>
        <taxon>Helicobacteraceae</taxon>
        <taxon>Helicobacter</taxon>
    </lineage>
</organism>
<reference evidence="2" key="1">
    <citation type="submission" date="2016-07" db="EMBL/GenBank/DDBJ databases">
        <authorList>
            <person name="Florea S."/>
            <person name="Webb J.S."/>
            <person name="Jaromczyk J."/>
            <person name="Schardl C.L."/>
        </authorList>
    </citation>
    <scope>NUCLEOTIDE SEQUENCE [LARGE SCALE GENOMIC DNA]</scope>
    <source>
        <strain evidence="2">MIT 01-6242</strain>
    </source>
</reference>
<gene>
    <name evidence="1" type="ORF">BBW65_05125</name>
</gene>
<dbReference type="RefSeq" id="WP_066340630.1">
    <property type="nucleotide sequence ID" value="NZ_CP016503.1"/>
</dbReference>
<dbReference type="KEGG" id="het:BBW65_05125"/>
<dbReference type="Proteomes" id="UP000092884">
    <property type="component" value="Chromosome"/>
</dbReference>
<sequence length="329" mass="38136">MLSQILQFFYSRVLIGIDLDYDSCRLNILRLHGGRVKQNISREIKMIDGLIPMEVVKLLYFYKKKFPFTYISAMSKDTTQGALPTINPKDFLDFGVSSQGVKALSINQHCSCYIQQDKIFNEIRRFEEIGYLDFLFSPFTLLFEESKKIKEHALYLLQQKENIAIMIANHQQVISGRVVSLDLDAQQTPQNFYTSDISSNTDSIENILDFLDQGFEDPLDELFDEAFASDEDLQEFAQEQEQQEKDKIEALRDFMRATKVVEAVENIIKEYYASNQSQFLQKVILFDTYGMAPDALKHLQDVLMLDIDVREYNVAQALLTLAQKEFDQQ</sequence>
<protein>
    <submittedName>
        <fullName evidence="1">Uncharacterized protein</fullName>
    </submittedName>
</protein>
<name>A0A1B1U635_9HELI</name>
<dbReference type="OrthoDB" id="5361769at2"/>
<keyword evidence="2" id="KW-1185">Reference proteome</keyword>
<proteinExistence type="predicted"/>
<evidence type="ECO:0000313" key="1">
    <source>
        <dbReference type="EMBL" id="ANV98219.1"/>
    </source>
</evidence>
<accession>A0A1B1U635</accession>
<dbReference type="STRING" id="222136.BBW65_05125"/>
<dbReference type="AlphaFoldDB" id="A0A1B1U635"/>
<dbReference type="EMBL" id="CP016503">
    <property type="protein sequence ID" value="ANV98219.1"/>
    <property type="molecule type" value="Genomic_DNA"/>
</dbReference>
<evidence type="ECO:0000313" key="2">
    <source>
        <dbReference type="Proteomes" id="UP000092884"/>
    </source>
</evidence>